<feature type="transmembrane region" description="Helical" evidence="2">
    <location>
        <begin position="93"/>
        <end position="112"/>
    </location>
</feature>
<sequence length="394" mass="43226">MTSSIYARQYERQTLDDFDRKLGLAVSICIMIIALLSFVARILWSKRRGHRILNLNFALIVLALITGLIAIALFISFAAASSAVWLLYNLGQFFASIATGLSAVSIVGALFSNSRNTGSSLRGFLSLPLILVLTYLIISFWPLYCGWLSSPAAPKLARAFSWAHGALLATTFLLLFVASALEKPGPTGKQFSTSHCALVAILYLIVICNALSNAYYMARHSGELYNKGSRNEVYTNYVDVYVYVYDAYAYDNGERSPGVTASIPALLIFLTAFVTANFQAQSSPAKPEETETKENHAAPSDQVDSPASCPPSTKGNPHDSMFIIQGARVPGYRESTGQDVRRARDFHQSPPPTGILRTISVDVVVEDREEDEWHDAEGQRGPRGWEAALRRGPQ</sequence>
<name>A0A0G4KGT7_VERLO</name>
<evidence type="ECO:0000256" key="1">
    <source>
        <dbReference type="SAM" id="MobiDB-lite"/>
    </source>
</evidence>
<feature type="compositionally biased region" description="Basic and acidic residues" evidence="1">
    <location>
        <begin position="286"/>
        <end position="296"/>
    </location>
</feature>
<dbReference type="AlphaFoldDB" id="A0A0G4KGT7"/>
<dbReference type="EMBL" id="CVQI01000003">
    <property type="protein sequence ID" value="CRJ88972.1"/>
    <property type="molecule type" value="Genomic_DNA"/>
</dbReference>
<proteinExistence type="predicted"/>
<dbReference type="EMBL" id="CVQH01000001">
    <property type="protein sequence ID" value="CRJ80463.1"/>
    <property type="molecule type" value="Genomic_DNA"/>
</dbReference>
<protein>
    <submittedName>
        <fullName evidence="4">Uncharacterized protein</fullName>
    </submittedName>
</protein>
<feature type="transmembrane region" description="Helical" evidence="2">
    <location>
        <begin position="56"/>
        <end position="87"/>
    </location>
</feature>
<feature type="transmembrane region" description="Helical" evidence="2">
    <location>
        <begin position="124"/>
        <end position="144"/>
    </location>
</feature>
<feature type="region of interest" description="Disordered" evidence="1">
    <location>
        <begin position="369"/>
        <end position="394"/>
    </location>
</feature>
<feature type="transmembrane region" description="Helical" evidence="2">
    <location>
        <begin position="159"/>
        <end position="181"/>
    </location>
</feature>
<feature type="transmembrane region" description="Helical" evidence="2">
    <location>
        <begin position="22"/>
        <end position="44"/>
    </location>
</feature>
<feature type="transmembrane region" description="Helical" evidence="2">
    <location>
        <begin position="259"/>
        <end position="278"/>
    </location>
</feature>
<accession>A0A0G4KGT7</accession>
<keyword evidence="5" id="KW-1185">Reference proteome</keyword>
<evidence type="ECO:0000256" key="2">
    <source>
        <dbReference type="SAM" id="Phobius"/>
    </source>
</evidence>
<feature type="transmembrane region" description="Helical" evidence="2">
    <location>
        <begin position="193"/>
        <end position="216"/>
    </location>
</feature>
<feature type="compositionally biased region" description="Polar residues" evidence="1">
    <location>
        <begin position="302"/>
        <end position="315"/>
    </location>
</feature>
<dbReference type="Proteomes" id="UP000044602">
    <property type="component" value="Unassembled WGS sequence"/>
</dbReference>
<gene>
    <name evidence="3" type="ORF">BN1708_000261</name>
    <name evidence="4" type="ORF">BN1723_008411</name>
</gene>
<reference evidence="5 6" key="1">
    <citation type="submission" date="2015-05" db="EMBL/GenBank/DDBJ databases">
        <authorList>
            <person name="Fogelqvist Johan"/>
        </authorList>
    </citation>
    <scope>NUCLEOTIDE SEQUENCE [LARGE SCALE GENOMIC DNA]</scope>
    <source>
        <strain evidence="3">VL1</strain>
        <strain evidence="4">VL2</strain>
    </source>
</reference>
<evidence type="ECO:0000313" key="5">
    <source>
        <dbReference type="Proteomes" id="UP000044602"/>
    </source>
</evidence>
<keyword evidence="2" id="KW-0472">Membrane</keyword>
<evidence type="ECO:0000313" key="4">
    <source>
        <dbReference type="EMBL" id="CRJ88972.1"/>
    </source>
</evidence>
<evidence type="ECO:0000313" key="3">
    <source>
        <dbReference type="EMBL" id="CRJ80463.1"/>
    </source>
</evidence>
<keyword evidence="2" id="KW-0812">Transmembrane</keyword>
<dbReference type="Proteomes" id="UP000045706">
    <property type="component" value="Unassembled WGS sequence"/>
</dbReference>
<feature type="region of interest" description="Disordered" evidence="1">
    <location>
        <begin position="281"/>
        <end position="320"/>
    </location>
</feature>
<keyword evidence="2" id="KW-1133">Transmembrane helix</keyword>
<organism evidence="4 6">
    <name type="scientific">Verticillium longisporum</name>
    <name type="common">Verticillium dahliae var. longisporum</name>
    <dbReference type="NCBI Taxonomy" id="100787"/>
    <lineage>
        <taxon>Eukaryota</taxon>
        <taxon>Fungi</taxon>
        <taxon>Dikarya</taxon>
        <taxon>Ascomycota</taxon>
        <taxon>Pezizomycotina</taxon>
        <taxon>Sordariomycetes</taxon>
        <taxon>Hypocreomycetidae</taxon>
        <taxon>Glomerellales</taxon>
        <taxon>Plectosphaerellaceae</taxon>
        <taxon>Verticillium</taxon>
    </lineage>
</organism>
<evidence type="ECO:0000313" key="6">
    <source>
        <dbReference type="Proteomes" id="UP000045706"/>
    </source>
</evidence>